<dbReference type="Proteomes" id="UP001236258">
    <property type="component" value="Unassembled WGS sequence"/>
</dbReference>
<dbReference type="InterPro" id="IPR036770">
    <property type="entry name" value="Ankyrin_rpt-contain_sf"/>
</dbReference>
<reference evidence="2 3" key="1">
    <citation type="submission" date="2023-08" db="EMBL/GenBank/DDBJ databases">
        <authorList>
            <person name="Joshi A."/>
            <person name="Thite S."/>
        </authorList>
    </citation>
    <scope>NUCLEOTIDE SEQUENCE [LARGE SCALE GENOMIC DNA]</scope>
    <source>
        <strain evidence="2 3">1E1</strain>
    </source>
</reference>
<gene>
    <name evidence="2" type="ORF">Q3O59_09530</name>
</gene>
<comment type="caution">
    <text evidence="2">The sequence shown here is derived from an EMBL/GenBank/DDBJ whole genome shotgun (WGS) entry which is preliminary data.</text>
</comment>
<evidence type="ECO:0000256" key="1">
    <source>
        <dbReference type="PROSITE-ProRule" id="PRU00023"/>
    </source>
</evidence>
<accession>A0ABT9GQM6</accession>
<feature type="repeat" description="ANK" evidence="1">
    <location>
        <begin position="95"/>
        <end position="127"/>
    </location>
</feature>
<sequence>MDSKQRAMHASSRYEFVSRIPLRHMFPDELSRALADAAGRGRIAQIDQKVAQGADVNARGELGVTPLYWPIKQNNIHGFRRLLELGADPNAIFYDGMSVMFFAAQNENLEFLRLALEHGADPNLVSGARSTALESQGNEHGFKGETPLAHVIIYNPNAIAGIDMLLAHGADISARTIPTPLGNSLCLLMSATVGPKYDVALHLLERGADYNFANENGYGFLAILTRHWTGYPADTPERRKVIADMQKVVDWLTERGVEIPERN</sequence>
<dbReference type="SMART" id="SM00248">
    <property type="entry name" value="ANK"/>
    <property type="match status" value="4"/>
</dbReference>
<dbReference type="PANTHER" id="PTHR46224">
    <property type="entry name" value="ANKYRIN REPEAT FAMILY PROTEIN"/>
    <property type="match status" value="1"/>
</dbReference>
<dbReference type="Gene3D" id="1.25.40.20">
    <property type="entry name" value="Ankyrin repeat-containing domain"/>
    <property type="match status" value="2"/>
</dbReference>
<dbReference type="PROSITE" id="PS50088">
    <property type="entry name" value="ANK_REPEAT"/>
    <property type="match status" value="1"/>
</dbReference>
<protein>
    <submittedName>
        <fullName evidence="2">Ankyrin repeat domain-containing protein</fullName>
    </submittedName>
</protein>
<keyword evidence="3" id="KW-1185">Reference proteome</keyword>
<evidence type="ECO:0000313" key="2">
    <source>
        <dbReference type="EMBL" id="MDP4529272.1"/>
    </source>
</evidence>
<dbReference type="Pfam" id="PF12796">
    <property type="entry name" value="Ank_2"/>
    <property type="match status" value="1"/>
</dbReference>
<dbReference type="PROSITE" id="PS50297">
    <property type="entry name" value="ANK_REP_REGION"/>
    <property type="match status" value="1"/>
</dbReference>
<name>A0ABT9GQM6_9GAMM</name>
<evidence type="ECO:0000313" key="3">
    <source>
        <dbReference type="Proteomes" id="UP001236258"/>
    </source>
</evidence>
<organism evidence="2 3">
    <name type="scientific">Alkalimonas delamerensis</name>
    <dbReference type="NCBI Taxonomy" id="265981"/>
    <lineage>
        <taxon>Bacteria</taxon>
        <taxon>Pseudomonadati</taxon>
        <taxon>Pseudomonadota</taxon>
        <taxon>Gammaproteobacteria</taxon>
        <taxon>Alkalimonas</taxon>
    </lineage>
</organism>
<dbReference type="PANTHER" id="PTHR46224:SF64">
    <property type="entry name" value="IQ MOTIF AND ANKYRIN REPEAT DOMAIN-CONTAINING PROTEIN 1"/>
    <property type="match status" value="1"/>
</dbReference>
<dbReference type="EMBL" id="JAUZVY010000003">
    <property type="protein sequence ID" value="MDP4529272.1"/>
    <property type="molecule type" value="Genomic_DNA"/>
</dbReference>
<dbReference type="InterPro" id="IPR051616">
    <property type="entry name" value="Cul2-RING_E3_ligase_SR"/>
</dbReference>
<dbReference type="SUPFAM" id="SSF48403">
    <property type="entry name" value="Ankyrin repeat"/>
    <property type="match status" value="1"/>
</dbReference>
<dbReference type="RefSeq" id="WP_305945362.1">
    <property type="nucleotide sequence ID" value="NZ_JAUZVY010000003.1"/>
</dbReference>
<dbReference type="InterPro" id="IPR002110">
    <property type="entry name" value="Ankyrin_rpt"/>
</dbReference>
<keyword evidence="1" id="KW-0040">ANK repeat</keyword>
<proteinExistence type="predicted"/>